<proteinExistence type="predicted"/>
<protein>
    <submittedName>
        <fullName evidence="1">GldB</fullName>
    </submittedName>
</protein>
<gene>
    <name evidence="1" type="ORF">ADIS_3931</name>
</gene>
<name>R7ZN77_9BACT</name>
<dbReference type="PATRIC" id="fig|1288963.3.peg.3923"/>
<dbReference type="OrthoDB" id="976022at2"/>
<reference evidence="1 2" key="1">
    <citation type="submission" date="2013-02" db="EMBL/GenBank/DDBJ databases">
        <title>A novel strain isolated from Lonar lake, Maharashtra, India.</title>
        <authorList>
            <person name="Singh A."/>
        </authorList>
    </citation>
    <scope>NUCLEOTIDE SEQUENCE [LARGE SCALE GENOMIC DNA]</scope>
    <source>
        <strain evidence="1 2">AK24</strain>
    </source>
</reference>
<dbReference type="Proteomes" id="UP000013909">
    <property type="component" value="Unassembled WGS sequence"/>
</dbReference>
<dbReference type="Pfam" id="PF25594">
    <property type="entry name" value="GldB_lipo"/>
    <property type="match status" value="1"/>
</dbReference>
<dbReference type="InterPro" id="IPR019853">
    <property type="entry name" value="GldB-like"/>
</dbReference>
<evidence type="ECO:0000313" key="2">
    <source>
        <dbReference type="Proteomes" id="UP000013909"/>
    </source>
</evidence>
<dbReference type="STRING" id="1232681.ADIS_3931"/>
<sequence>MRLRNLFLLLLLTGCARSSEKCSLPIEITSQPLSVELIRLERLFFEDVTIDRVSAVVDSFPQFAKSYLLEDEFESRESFIEEIVQLHQDPGMQELYQEVSIHFADFSEIEEAIENAFKGIRYYYPDFQPPMVYTYLSGFTNDIYLTRDMIVISLDYFLPSDHRFQPVDLPQYIRRRYDRDHLVPTLITAISAWYNESDLKDNTLLAEMIFYGKSYHFTKQILPCTPDEFIIGYTHEDILACYANEEIIYAHFIENELFYETSPFEIRKYTGEAPFTDEISLDAPGRIGRWLGWNIVDDYRQNNAVSLPELMANNNVVDIFRRSGYRPR</sequence>
<dbReference type="RefSeq" id="WP_010856058.1">
    <property type="nucleotide sequence ID" value="NZ_AQHR01000104.1"/>
</dbReference>
<organism evidence="1 2">
    <name type="scientific">Lunatimonas lonarensis</name>
    <dbReference type="NCBI Taxonomy" id="1232681"/>
    <lineage>
        <taxon>Bacteria</taxon>
        <taxon>Pseudomonadati</taxon>
        <taxon>Bacteroidota</taxon>
        <taxon>Cytophagia</taxon>
        <taxon>Cytophagales</taxon>
        <taxon>Cyclobacteriaceae</taxon>
    </lineage>
</organism>
<evidence type="ECO:0000313" key="1">
    <source>
        <dbReference type="EMBL" id="EON75528.1"/>
    </source>
</evidence>
<dbReference type="EMBL" id="AQHR01000104">
    <property type="protein sequence ID" value="EON75528.1"/>
    <property type="molecule type" value="Genomic_DNA"/>
</dbReference>
<comment type="caution">
    <text evidence="1">The sequence shown here is derived from an EMBL/GenBank/DDBJ whole genome shotgun (WGS) entry which is preliminary data.</text>
</comment>
<accession>R7ZN77</accession>
<dbReference type="NCBIfam" id="TIGR03514">
    <property type="entry name" value="GldB_lipo"/>
    <property type="match status" value="1"/>
</dbReference>
<dbReference type="PROSITE" id="PS51257">
    <property type="entry name" value="PROKAR_LIPOPROTEIN"/>
    <property type="match status" value="1"/>
</dbReference>
<dbReference type="AlphaFoldDB" id="R7ZN77"/>
<keyword evidence="2" id="KW-1185">Reference proteome</keyword>